<dbReference type="GO" id="GO:0000166">
    <property type="term" value="F:nucleotide binding"/>
    <property type="evidence" value="ECO:0007669"/>
    <property type="project" value="UniProtKB-KW"/>
</dbReference>
<dbReference type="AlphaFoldDB" id="A0A9W7LHI9"/>
<gene>
    <name evidence="6" type="ORF">HRI_000184100</name>
</gene>
<proteinExistence type="predicted"/>
<dbReference type="OrthoDB" id="688937at2759"/>
<accession>A0A9W7LHI9</accession>
<organism evidence="6 7">
    <name type="scientific">Hibiscus trionum</name>
    <name type="common">Flower of an hour</name>
    <dbReference type="NCBI Taxonomy" id="183268"/>
    <lineage>
        <taxon>Eukaryota</taxon>
        <taxon>Viridiplantae</taxon>
        <taxon>Streptophyta</taxon>
        <taxon>Embryophyta</taxon>
        <taxon>Tracheophyta</taxon>
        <taxon>Spermatophyta</taxon>
        <taxon>Magnoliopsida</taxon>
        <taxon>eudicotyledons</taxon>
        <taxon>Gunneridae</taxon>
        <taxon>Pentapetalae</taxon>
        <taxon>rosids</taxon>
        <taxon>malvids</taxon>
        <taxon>Malvales</taxon>
        <taxon>Malvaceae</taxon>
        <taxon>Malvoideae</taxon>
        <taxon>Hibiscus</taxon>
    </lineage>
</organism>
<dbReference type="Proteomes" id="UP001165190">
    <property type="component" value="Unassembled WGS sequence"/>
</dbReference>
<name>A0A9W7LHI9_HIBTR</name>
<dbReference type="GO" id="GO:0006952">
    <property type="term" value="P:defense response"/>
    <property type="evidence" value="ECO:0007669"/>
    <property type="project" value="UniProtKB-KW"/>
</dbReference>
<keyword evidence="2" id="KW-0547">Nucleotide-binding</keyword>
<dbReference type="CDD" id="cd14798">
    <property type="entry name" value="RX-CC_like"/>
    <property type="match status" value="1"/>
</dbReference>
<keyword evidence="4" id="KW-0175">Coiled coil</keyword>
<keyword evidence="1" id="KW-0677">Repeat</keyword>
<feature type="coiled-coil region" evidence="4">
    <location>
        <begin position="28"/>
        <end position="55"/>
    </location>
</feature>
<dbReference type="Gene3D" id="1.20.5.4130">
    <property type="match status" value="1"/>
</dbReference>
<evidence type="ECO:0000256" key="3">
    <source>
        <dbReference type="ARBA" id="ARBA00022821"/>
    </source>
</evidence>
<dbReference type="EMBL" id="BSYR01000003">
    <property type="protein sequence ID" value="GMI65148.1"/>
    <property type="molecule type" value="Genomic_DNA"/>
</dbReference>
<keyword evidence="7" id="KW-1185">Reference proteome</keyword>
<reference evidence="6" key="1">
    <citation type="submission" date="2023-05" db="EMBL/GenBank/DDBJ databases">
        <title>Genome and transcriptome analyses reveal genes involved in the formation of fine ridges on petal epidermal cells in Hibiscus trionum.</title>
        <authorList>
            <person name="Koshimizu S."/>
            <person name="Masuda S."/>
            <person name="Ishii T."/>
            <person name="Shirasu K."/>
            <person name="Hoshino A."/>
            <person name="Arita M."/>
        </authorList>
    </citation>
    <scope>NUCLEOTIDE SEQUENCE</scope>
    <source>
        <strain evidence="6">Hamamatsu line</strain>
    </source>
</reference>
<evidence type="ECO:0000313" key="6">
    <source>
        <dbReference type="EMBL" id="GMI65148.1"/>
    </source>
</evidence>
<evidence type="ECO:0000259" key="5">
    <source>
        <dbReference type="Pfam" id="PF18052"/>
    </source>
</evidence>
<evidence type="ECO:0000256" key="1">
    <source>
        <dbReference type="ARBA" id="ARBA00022737"/>
    </source>
</evidence>
<feature type="domain" description="Disease resistance N-terminal" evidence="5">
    <location>
        <begin position="5"/>
        <end position="90"/>
    </location>
</feature>
<sequence>MAESIVSTILEQLKEITINKAREAWSLVRGAEKEVERLESNFKALRLELEDAEEREYQDKRVKHWLDKFKDVAYDMEDVLDEWEIAVAKRWG</sequence>
<evidence type="ECO:0000256" key="4">
    <source>
        <dbReference type="SAM" id="Coils"/>
    </source>
</evidence>
<keyword evidence="3" id="KW-0611">Plant defense</keyword>
<protein>
    <submittedName>
        <fullName evidence="6">CEL-Activated Resistance 1</fullName>
    </submittedName>
</protein>
<dbReference type="InterPro" id="IPR041118">
    <property type="entry name" value="Rx_N"/>
</dbReference>
<dbReference type="InterPro" id="IPR038005">
    <property type="entry name" value="RX-like_CC"/>
</dbReference>
<evidence type="ECO:0000256" key="2">
    <source>
        <dbReference type="ARBA" id="ARBA00022741"/>
    </source>
</evidence>
<comment type="caution">
    <text evidence="6">The sequence shown here is derived from an EMBL/GenBank/DDBJ whole genome shotgun (WGS) entry which is preliminary data.</text>
</comment>
<dbReference type="Pfam" id="PF18052">
    <property type="entry name" value="Rx_N"/>
    <property type="match status" value="1"/>
</dbReference>
<evidence type="ECO:0000313" key="7">
    <source>
        <dbReference type="Proteomes" id="UP001165190"/>
    </source>
</evidence>